<dbReference type="CDD" id="cd01392">
    <property type="entry name" value="HTH_LacI"/>
    <property type="match status" value="1"/>
</dbReference>
<dbReference type="PANTHER" id="PTHR30146:SF153">
    <property type="entry name" value="LACTOSE OPERON REPRESSOR"/>
    <property type="match status" value="1"/>
</dbReference>
<name>A0A2A9CVJ9_9ACTN</name>
<dbReference type="PROSITE" id="PS00356">
    <property type="entry name" value="HTH_LACI_1"/>
    <property type="match status" value="1"/>
</dbReference>
<dbReference type="GO" id="GO:0003700">
    <property type="term" value="F:DNA-binding transcription factor activity"/>
    <property type="evidence" value="ECO:0007669"/>
    <property type="project" value="TreeGrafter"/>
</dbReference>
<dbReference type="SUPFAM" id="SSF47413">
    <property type="entry name" value="lambda repressor-like DNA-binding domains"/>
    <property type="match status" value="1"/>
</dbReference>
<proteinExistence type="predicted"/>
<protein>
    <submittedName>
        <fullName evidence="5">LacI family transcriptional regulator</fullName>
    </submittedName>
</protein>
<gene>
    <name evidence="5" type="ORF">ATK74_2255</name>
</gene>
<dbReference type="CDD" id="cd01574">
    <property type="entry name" value="PBP1_LacI"/>
    <property type="match status" value="1"/>
</dbReference>
<dbReference type="AlphaFoldDB" id="A0A2A9CVJ9"/>
<dbReference type="Gene3D" id="3.40.50.2300">
    <property type="match status" value="2"/>
</dbReference>
<dbReference type="OrthoDB" id="9785139at2"/>
<evidence type="ECO:0000256" key="2">
    <source>
        <dbReference type="ARBA" id="ARBA00023125"/>
    </source>
</evidence>
<accession>A0A2A9CVJ9</accession>
<dbReference type="Pfam" id="PF00356">
    <property type="entry name" value="LacI"/>
    <property type="match status" value="1"/>
</dbReference>
<dbReference type="InterPro" id="IPR028082">
    <property type="entry name" value="Peripla_BP_I"/>
</dbReference>
<keyword evidence="1" id="KW-0805">Transcription regulation</keyword>
<reference evidence="5 6" key="1">
    <citation type="submission" date="2017-10" db="EMBL/GenBank/DDBJ databases">
        <title>Sequencing the genomes of 1000 actinobacteria strains.</title>
        <authorList>
            <person name="Klenk H.-P."/>
        </authorList>
    </citation>
    <scope>NUCLEOTIDE SEQUENCE [LARGE SCALE GENOMIC DNA]</scope>
    <source>
        <strain evidence="5 6">DSM 15597</strain>
    </source>
</reference>
<evidence type="ECO:0000259" key="4">
    <source>
        <dbReference type="PROSITE" id="PS50932"/>
    </source>
</evidence>
<sequence>MSDVAAGLGVRPPTVADVARLAGVSAMTVSRVINGQAKVAAATKERVLGAMRSLDYRPNSMARGLASGRSRSIGVLTVDPLLWGPSAALHGIELAARDRGYTVTISHLGEPGQDAIAHGAALLRSRSSDGIILLQPRSDEAAATDLNGSLPMVAIHSSVHGRYPLVSVDQRLGARMGTEYLLSLGHRTVWHLSGPDVWFESLERIDGWRDTLSEAGAEVPPFVRGDWSARSGYLAAQEILNNPGVTAIFAANDTMALGALHALHERGLSCPGDVSLVGFDDIPEAEFFSPGLTTLRQDFDEVGRRSVELLIDMIENDVVAAEPPLLEPTLIVRGSAAPPSH</sequence>
<dbReference type="PANTHER" id="PTHR30146">
    <property type="entry name" value="LACI-RELATED TRANSCRIPTIONAL REPRESSOR"/>
    <property type="match status" value="1"/>
</dbReference>
<keyword evidence="3" id="KW-0804">Transcription</keyword>
<evidence type="ECO:0000256" key="1">
    <source>
        <dbReference type="ARBA" id="ARBA00023015"/>
    </source>
</evidence>
<comment type="caution">
    <text evidence="5">The sequence shown here is derived from an EMBL/GenBank/DDBJ whole genome shotgun (WGS) entry which is preliminary data.</text>
</comment>
<feature type="domain" description="HTH lacI-type" evidence="4">
    <location>
        <begin position="13"/>
        <end position="67"/>
    </location>
</feature>
<organism evidence="5 6">
    <name type="scientific">Propionicimonas paludicola</name>
    <dbReference type="NCBI Taxonomy" id="185243"/>
    <lineage>
        <taxon>Bacteria</taxon>
        <taxon>Bacillati</taxon>
        <taxon>Actinomycetota</taxon>
        <taxon>Actinomycetes</taxon>
        <taxon>Propionibacteriales</taxon>
        <taxon>Nocardioidaceae</taxon>
        <taxon>Propionicimonas</taxon>
    </lineage>
</organism>
<evidence type="ECO:0000313" key="6">
    <source>
        <dbReference type="Proteomes" id="UP000226079"/>
    </source>
</evidence>
<evidence type="ECO:0000313" key="5">
    <source>
        <dbReference type="EMBL" id="PFG17682.1"/>
    </source>
</evidence>
<dbReference type="PRINTS" id="PR00036">
    <property type="entry name" value="HTHLACI"/>
</dbReference>
<evidence type="ECO:0000256" key="3">
    <source>
        <dbReference type="ARBA" id="ARBA00023163"/>
    </source>
</evidence>
<dbReference type="SMART" id="SM00354">
    <property type="entry name" value="HTH_LACI"/>
    <property type="match status" value="1"/>
</dbReference>
<dbReference type="InterPro" id="IPR046335">
    <property type="entry name" value="LacI/GalR-like_sensor"/>
</dbReference>
<dbReference type="EMBL" id="PDJC01000001">
    <property type="protein sequence ID" value="PFG17682.1"/>
    <property type="molecule type" value="Genomic_DNA"/>
</dbReference>
<dbReference type="Proteomes" id="UP000226079">
    <property type="component" value="Unassembled WGS sequence"/>
</dbReference>
<dbReference type="RefSeq" id="WP_098461089.1">
    <property type="nucleotide sequence ID" value="NZ_PDJC01000001.1"/>
</dbReference>
<keyword evidence="6" id="KW-1185">Reference proteome</keyword>
<keyword evidence="2" id="KW-0238">DNA-binding</keyword>
<dbReference type="SUPFAM" id="SSF53822">
    <property type="entry name" value="Periplasmic binding protein-like I"/>
    <property type="match status" value="1"/>
</dbReference>
<dbReference type="Gene3D" id="1.10.260.40">
    <property type="entry name" value="lambda repressor-like DNA-binding domains"/>
    <property type="match status" value="1"/>
</dbReference>
<dbReference type="PROSITE" id="PS50932">
    <property type="entry name" value="HTH_LACI_2"/>
    <property type="match status" value="1"/>
</dbReference>
<dbReference type="GO" id="GO:0000976">
    <property type="term" value="F:transcription cis-regulatory region binding"/>
    <property type="evidence" value="ECO:0007669"/>
    <property type="project" value="TreeGrafter"/>
</dbReference>
<dbReference type="InterPro" id="IPR000843">
    <property type="entry name" value="HTH_LacI"/>
</dbReference>
<dbReference type="InterPro" id="IPR010982">
    <property type="entry name" value="Lambda_DNA-bd_dom_sf"/>
</dbReference>
<dbReference type="Pfam" id="PF13377">
    <property type="entry name" value="Peripla_BP_3"/>
    <property type="match status" value="1"/>
</dbReference>